<sequence>MLSSAGFYFPSPVGGLPLSNDLAPSGVFAALYGCLAPLILYRMISPRSRCIMLFPTATFAIMRYALPDLSLRASQATTPVDQKSIHIIVFLQCNYAAGYMSIDQTLLALLQCLLVSTTRGPSPIDGNQTASSLQIVSGPDQYEDAPQRRKLYRRLCVIVTIMYYTAIGLGSAAGGLYLNIVSKYSIANAVQILRYISTGLSLGLLVTTFAAATHVLIISPRHKNAALFILAITCLTTIPAIYRLVVMQFKTTEFQSTAPGSLNSGGSKATFYIFHILPELVGTMCLFSLNVRTLFETGAMGDFRRQKARSQT</sequence>
<feature type="transmembrane region" description="Helical" evidence="1">
    <location>
        <begin position="155"/>
        <end position="180"/>
    </location>
</feature>
<dbReference type="OrthoDB" id="2562239at2759"/>
<dbReference type="Proteomes" id="UP000218811">
    <property type="component" value="Unassembled WGS sequence"/>
</dbReference>
<dbReference type="AlphaFoldDB" id="A0A2H3JPR3"/>
<accession>A0A2H3JPR3</accession>
<feature type="transmembrane region" description="Helical" evidence="1">
    <location>
        <begin position="192"/>
        <end position="218"/>
    </location>
</feature>
<feature type="transmembrane region" description="Helical" evidence="1">
    <location>
        <begin position="225"/>
        <end position="249"/>
    </location>
</feature>
<dbReference type="EMBL" id="KB468124">
    <property type="protein sequence ID" value="PCH41903.1"/>
    <property type="molecule type" value="Genomic_DNA"/>
</dbReference>
<feature type="transmembrane region" description="Helical" evidence="1">
    <location>
        <begin position="269"/>
        <end position="295"/>
    </location>
</feature>
<organism evidence="2 3">
    <name type="scientific">Wolfiporia cocos (strain MD-104)</name>
    <name type="common">Brown rot fungus</name>
    <dbReference type="NCBI Taxonomy" id="742152"/>
    <lineage>
        <taxon>Eukaryota</taxon>
        <taxon>Fungi</taxon>
        <taxon>Dikarya</taxon>
        <taxon>Basidiomycota</taxon>
        <taxon>Agaricomycotina</taxon>
        <taxon>Agaricomycetes</taxon>
        <taxon>Polyporales</taxon>
        <taxon>Phaeolaceae</taxon>
        <taxon>Wolfiporia</taxon>
    </lineage>
</organism>
<proteinExistence type="predicted"/>
<keyword evidence="1" id="KW-0812">Transmembrane</keyword>
<evidence type="ECO:0000256" key="1">
    <source>
        <dbReference type="SAM" id="Phobius"/>
    </source>
</evidence>
<keyword evidence="3" id="KW-1185">Reference proteome</keyword>
<feature type="transmembrane region" description="Helical" evidence="1">
    <location>
        <begin position="22"/>
        <end position="44"/>
    </location>
</feature>
<name>A0A2H3JPR3_WOLCO</name>
<evidence type="ECO:0000313" key="3">
    <source>
        <dbReference type="Proteomes" id="UP000218811"/>
    </source>
</evidence>
<gene>
    <name evidence="2" type="ORF">WOLCODRAFT_72339</name>
</gene>
<dbReference type="OMA" id="AGYMSID"/>
<keyword evidence="1" id="KW-0472">Membrane</keyword>
<keyword evidence="1" id="KW-1133">Transmembrane helix</keyword>
<evidence type="ECO:0000313" key="2">
    <source>
        <dbReference type="EMBL" id="PCH41903.1"/>
    </source>
</evidence>
<protein>
    <submittedName>
        <fullName evidence="2">Uncharacterized protein</fullName>
    </submittedName>
</protein>
<reference evidence="2 3" key="1">
    <citation type="journal article" date="2012" name="Science">
        <title>The Paleozoic origin of enzymatic lignin decomposition reconstructed from 31 fungal genomes.</title>
        <authorList>
            <person name="Floudas D."/>
            <person name="Binder M."/>
            <person name="Riley R."/>
            <person name="Barry K."/>
            <person name="Blanchette R.A."/>
            <person name="Henrissat B."/>
            <person name="Martinez A.T."/>
            <person name="Otillar R."/>
            <person name="Spatafora J.W."/>
            <person name="Yadav J.S."/>
            <person name="Aerts A."/>
            <person name="Benoit I."/>
            <person name="Boyd A."/>
            <person name="Carlson A."/>
            <person name="Copeland A."/>
            <person name="Coutinho P.M."/>
            <person name="de Vries R.P."/>
            <person name="Ferreira P."/>
            <person name="Findley K."/>
            <person name="Foster B."/>
            <person name="Gaskell J."/>
            <person name="Glotzer D."/>
            <person name="Gorecki P."/>
            <person name="Heitman J."/>
            <person name="Hesse C."/>
            <person name="Hori C."/>
            <person name="Igarashi K."/>
            <person name="Jurgens J.A."/>
            <person name="Kallen N."/>
            <person name="Kersten P."/>
            <person name="Kohler A."/>
            <person name="Kuees U."/>
            <person name="Kumar T.K.A."/>
            <person name="Kuo A."/>
            <person name="LaButti K."/>
            <person name="Larrondo L.F."/>
            <person name="Lindquist E."/>
            <person name="Ling A."/>
            <person name="Lombard V."/>
            <person name="Lucas S."/>
            <person name="Lundell T."/>
            <person name="Martin R."/>
            <person name="McLaughlin D.J."/>
            <person name="Morgenstern I."/>
            <person name="Morin E."/>
            <person name="Murat C."/>
            <person name="Nagy L.G."/>
            <person name="Nolan M."/>
            <person name="Ohm R.A."/>
            <person name="Patyshakuliyeva A."/>
            <person name="Rokas A."/>
            <person name="Ruiz-Duenas F.J."/>
            <person name="Sabat G."/>
            <person name="Salamov A."/>
            <person name="Samejima M."/>
            <person name="Schmutz J."/>
            <person name="Slot J.C."/>
            <person name="St John F."/>
            <person name="Stenlid J."/>
            <person name="Sun H."/>
            <person name="Sun S."/>
            <person name="Syed K."/>
            <person name="Tsang A."/>
            <person name="Wiebenga A."/>
            <person name="Young D."/>
            <person name="Pisabarro A."/>
            <person name="Eastwood D.C."/>
            <person name="Martin F."/>
            <person name="Cullen D."/>
            <person name="Grigoriev I.V."/>
            <person name="Hibbett D.S."/>
        </authorList>
    </citation>
    <scope>NUCLEOTIDE SEQUENCE [LARGE SCALE GENOMIC DNA]</scope>
    <source>
        <strain evidence="2 3">MD-104</strain>
    </source>
</reference>